<accession>A0A4P6YD66</accession>
<dbReference type="AlphaFoldDB" id="A0A4P6YD66"/>
<dbReference type="OrthoDB" id="214150at2"/>
<dbReference type="SUPFAM" id="SSF159888">
    <property type="entry name" value="YdhG-like"/>
    <property type="match status" value="1"/>
</dbReference>
<dbReference type="Pfam" id="PF08818">
    <property type="entry name" value="DUF1801"/>
    <property type="match status" value="1"/>
</dbReference>
<evidence type="ECO:0000259" key="1">
    <source>
        <dbReference type="Pfam" id="PF08818"/>
    </source>
</evidence>
<gene>
    <name evidence="2" type="ORF">E1750_05550</name>
</gene>
<evidence type="ECO:0000313" key="2">
    <source>
        <dbReference type="EMBL" id="QBN18293.1"/>
    </source>
</evidence>
<proteinExistence type="predicted"/>
<dbReference type="InterPro" id="IPR014922">
    <property type="entry name" value="YdhG-like"/>
</dbReference>
<feature type="domain" description="YdhG-like" evidence="1">
    <location>
        <begin position="11"/>
        <end position="103"/>
    </location>
</feature>
<dbReference type="RefSeq" id="WP_133275821.1">
    <property type="nucleotide sequence ID" value="NZ_CP037933.1"/>
</dbReference>
<dbReference type="KEGG" id="fnk:E1750_05550"/>
<dbReference type="Proteomes" id="UP000291124">
    <property type="component" value="Chromosome"/>
</dbReference>
<dbReference type="EMBL" id="CP037933">
    <property type="protein sequence ID" value="QBN18293.1"/>
    <property type="molecule type" value="Genomic_DNA"/>
</dbReference>
<evidence type="ECO:0000313" key="3">
    <source>
        <dbReference type="Proteomes" id="UP000291124"/>
    </source>
</evidence>
<dbReference type="Gene3D" id="3.90.1150.200">
    <property type="match status" value="1"/>
</dbReference>
<keyword evidence="3" id="KW-1185">Reference proteome</keyword>
<protein>
    <submittedName>
        <fullName evidence="2">DUF1801 domain-containing protein</fullName>
    </submittedName>
</protein>
<name>A0A4P6YD66_9FLAO</name>
<organism evidence="2 3">
    <name type="scientific">Flavobacterium nackdongense</name>
    <dbReference type="NCBI Taxonomy" id="2547394"/>
    <lineage>
        <taxon>Bacteria</taxon>
        <taxon>Pseudomonadati</taxon>
        <taxon>Bacteroidota</taxon>
        <taxon>Flavobacteriia</taxon>
        <taxon>Flavobacteriales</taxon>
        <taxon>Flavobacteriaceae</taxon>
        <taxon>Flavobacterium</taxon>
    </lineage>
</organism>
<reference evidence="3" key="1">
    <citation type="submission" date="2019-03" db="EMBL/GenBank/DDBJ databases">
        <title>Flavobacterium sp.</title>
        <authorList>
            <person name="Kim H."/>
        </authorList>
    </citation>
    <scope>NUCLEOTIDE SEQUENCE [LARGE SCALE GENOMIC DNA]</scope>
    <source>
        <strain evidence="3">GS13</strain>
    </source>
</reference>
<sequence>MDKVNQWALELDLLKTIIAKKELTETIKWGSNVYVHNGKNIVGIAGFKNFFTIWFFNGAKLTDQKKVLINAQEGVTKSMRQWRFRSKDEIDEETILQYLEEAMQL</sequence>